<feature type="domain" description="Heterokaryon incompatibility" evidence="1">
    <location>
        <begin position="44"/>
        <end position="191"/>
    </location>
</feature>
<dbReference type="EMBL" id="KN832885">
    <property type="protein sequence ID" value="KIM96047.1"/>
    <property type="molecule type" value="Genomic_DNA"/>
</dbReference>
<evidence type="ECO:0000313" key="3">
    <source>
        <dbReference type="Proteomes" id="UP000054321"/>
    </source>
</evidence>
<dbReference type="HOGENOM" id="CLU_002639_8_3_1"/>
<proteinExistence type="predicted"/>
<reference evidence="2 3" key="1">
    <citation type="submission" date="2014-04" db="EMBL/GenBank/DDBJ databases">
        <authorList>
            <consortium name="DOE Joint Genome Institute"/>
            <person name="Kuo A."/>
            <person name="Martino E."/>
            <person name="Perotto S."/>
            <person name="Kohler A."/>
            <person name="Nagy L.G."/>
            <person name="Floudas D."/>
            <person name="Copeland A."/>
            <person name="Barry K.W."/>
            <person name="Cichocki N."/>
            <person name="Veneault-Fourrey C."/>
            <person name="LaButti K."/>
            <person name="Lindquist E.A."/>
            <person name="Lipzen A."/>
            <person name="Lundell T."/>
            <person name="Morin E."/>
            <person name="Murat C."/>
            <person name="Sun H."/>
            <person name="Tunlid A."/>
            <person name="Henrissat B."/>
            <person name="Grigoriev I.V."/>
            <person name="Hibbett D.S."/>
            <person name="Martin F."/>
            <person name="Nordberg H.P."/>
            <person name="Cantor M.N."/>
            <person name="Hua S.X."/>
        </authorList>
    </citation>
    <scope>NUCLEOTIDE SEQUENCE [LARGE SCALE GENOMIC DNA]</scope>
    <source>
        <strain evidence="2 3">Zn</strain>
    </source>
</reference>
<dbReference type="OrthoDB" id="8300194at2759"/>
<dbReference type="PANTHER" id="PTHR33112">
    <property type="entry name" value="DOMAIN PROTEIN, PUTATIVE-RELATED"/>
    <property type="match status" value="1"/>
</dbReference>
<dbReference type="STRING" id="913774.A0A0C3D2B3"/>
<name>A0A0C3D2B3_OIDMZ</name>
<feature type="non-terminal residue" evidence="2">
    <location>
        <position position="1"/>
    </location>
</feature>
<evidence type="ECO:0000313" key="2">
    <source>
        <dbReference type="EMBL" id="KIM96047.1"/>
    </source>
</evidence>
<dbReference type="PANTHER" id="PTHR33112:SF16">
    <property type="entry name" value="HETEROKARYON INCOMPATIBILITY DOMAIN-CONTAINING PROTEIN"/>
    <property type="match status" value="1"/>
</dbReference>
<dbReference type="AlphaFoldDB" id="A0A0C3D2B3"/>
<accession>A0A0C3D2B3</accession>
<feature type="non-terminal residue" evidence="2">
    <location>
        <position position="335"/>
    </location>
</feature>
<dbReference type="InterPro" id="IPR010730">
    <property type="entry name" value="HET"/>
</dbReference>
<gene>
    <name evidence="2" type="ORF">OIDMADRAFT_78704</name>
</gene>
<reference evidence="3" key="2">
    <citation type="submission" date="2015-01" db="EMBL/GenBank/DDBJ databases">
        <title>Evolutionary Origins and Diversification of the Mycorrhizal Mutualists.</title>
        <authorList>
            <consortium name="DOE Joint Genome Institute"/>
            <consortium name="Mycorrhizal Genomics Consortium"/>
            <person name="Kohler A."/>
            <person name="Kuo A."/>
            <person name="Nagy L.G."/>
            <person name="Floudas D."/>
            <person name="Copeland A."/>
            <person name="Barry K.W."/>
            <person name="Cichocki N."/>
            <person name="Veneault-Fourrey C."/>
            <person name="LaButti K."/>
            <person name="Lindquist E.A."/>
            <person name="Lipzen A."/>
            <person name="Lundell T."/>
            <person name="Morin E."/>
            <person name="Murat C."/>
            <person name="Riley R."/>
            <person name="Ohm R."/>
            <person name="Sun H."/>
            <person name="Tunlid A."/>
            <person name="Henrissat B."/>
            <person name="Grigoriev I.V."/>
            <person name="Hibbett D.S."/>
            <person name="Martin F."/>
        </authorList>
    </citation>
    <scope>NUCLEOTIDE SEQUENCE [LARGE SCALE GENOMIC DNA]</scope>
    <source>
        <strain evidence="3">Zn</strain>
    </source>
</reference>
<evidence type="ECO:0000259" key="1">
    <source>
        <dbReference type="Pfam" id="PF06985"/>
    </source>
</evidence>
<protein>
    <recommendedName>
        <fullName evidence="1">Heterokaryon incompatibility domain-containing protein</fullName>
    </recommendedName>
</protein>
<organism evidence="2 3">
    <name type="scientific">Oidiodendron maius (strain Zn)</name>
    <dbReference type="NCBI Taxonomy" id="913774"/>
    <lineage>
        <taxon>Eukaryota</taxon>
        <taxon>Fungi</taxon>
        <taxon>Dikarya</taxon>
        <taxon>Ascomycota</taxon>
        <taxon>Pezizomycotina</taxon>
        <taxon>Leotiomycetes</taxon>
        <taxon>Leotiomycetes incertae sedis</taxon>
        <taxon>Myxotrichaceae</taxon>
        <taxon>Oidiodendron</taxon>
    </lineage>
</organism>
<keyword evidence="3" id="KW-1185">Reference proteome</keyword>
<sequence>ECTNHHALCRASQVGTLPSRIIELRSGVDDIIFPTVSDGRQGNYTGLSYCWGGPQEIVATKDSWEKLMEGIQLQVLPKTIQDAVVITRRLGHKYLWVDALCILQDSEQDWLSEASKMADIYGNASVTISAAGGSDCNAGCFMKGKANTGQELDQLVLGLPNGDTGIIYLRVNNSYKPANDPLNKRGWALQERLLSPRLLIYSAGKVSWQCQTKSGARGIGSARLPNYFFDNLLTNGYKRKWHSPSPKMDETLFILWAQIALDYSRRDLTYESDALPALSGLARRFQDITSDEYLAGLWRESLCKWLMWHTATYIKSRPLTYLAPTWSWLSLRGPI</sequence>
<dbReference type="Proteomes" id="UP000054321">
    <property type="component" value="Unassembled WGS sequence"/>
</dbReference>
<dbReference type="Pfam" id="PF06985">
    <property type="entry name" value="HET"/>
    <property type="match status" value="1"/>
</dbReference>
<dbReference type="InParanoid" id="A0A0C3D2B3"/>